<comment type="caution">
    <text evidence="1">The sequence shown here is derived from an EMBL/GenBank/DDBJ whole genome shotgun (WGS) entry which is preliminary data.</text>
</comment>
<keyword evidence="2" id="KW-1185">Reference proteome</keyword>
<dbReference type="AlphaFoldDB" id="A0A565AW40"/>
<proteinExistence type="predicted"/>
<dbReference type="EMBL" id="CABITT030000002">
    <property type="protein sequence ID" value="VVA93567.1"/>
    <property type="molecule type" value="Genomic_DNA"/>
</dbReference>
<dbReference type="OrthoDB" id="10573353at2759"/>
<sequence>MMSLKVVLPPPKSSTTTFYDHSDDPWFKNLLDTETSSSSCVTQVKQVPAYLNRQGFCAIEFLEMVVLTLRFMFVSNPLGSWLR</sequence>
<evidence type="ECO:0000313" key="1">
    <source>
        <dbReference type="EMBL" id="VVA93567.1"/>
    </source>
</evidence>
<evidence type="ECO:0000313" key="2">
    <source>
        <dbReference type="Proteomes" id="UP000489600"/>
    </source>
</evidence>
<gene>
    <name evidence="1" type="ORF">ANE_LOCUS4012</name>
</gene>
<protein>
    <submittedName>
        <fullName evidence="1">Uncharacterized protein</fullName>
    </submittedName>
</protein>
<reference evidence="1" key="1">
    <citation type="submission" date="2019-07" db="EMBL/GenBank/DDBJ databases">
        <authorList>
            <person name="Dittberner H."/>
        </authorList>
    </citation>
    <scope>NUCLEOTIDE SEQUENCE [LARGE SCALE GENOMIC DNA]</scope>
</reference>
<name>A0A565AW40_9BRAS</name>
<accession>A0A565AW40</accession>
<organism evidence="1 2">
    <name type="scientific">Arabis nemorensis</name>
    <dbReference type="NCBI Taxonomy" id="586526"/>
    <lineage>
        <taxon>Eukaryota</taxon>
        <taxon>Viridiplantae</taxon>
        <taxon>Streptophyta</taxon>
        <taxon>Embryophyta</taxon>
        <taxon>Tracheophyta</taxon>
        <taxon>Spermatophyta</taxon>
        <taxon>Magnoliopsida</taxon>
        <taxon>eudicotyledons</taxon>
        <taxon>Gunneridae</taxon>
        <taxon>Pentapetalae</taxon>
        <taxon>rosids</taxon>
        <taxon>malvids</taxon>
        <taxon>Brassicales</taxon>
        <taxon>Brassicaceae</taxon>
        <taxon>Arabideae</taxon>
        <taxon>Arabis</taxon>
    </lineage>
</organism>
<dbReference type="Proteomes" id="UP000489600">
    <property type="component" value="Unassembled WGS sequence"/>
</dbReference>